<dbReference type="CDD" id="cd04301">
    <property type="entry name" value="NAT_SF"/>
    <property type="match status" value="1"/>
</dbReference>
<comment type="caution">
    <text evidence="2">The sequence shown here is derived from an EMBL/GenBank/DDBJ whole genome shotgun (WGS) entry which is preliminary data.</text>
</comment>
<dbReference type="Proteomes" id="UP000612808">
    <property type="component" value="Unassembled WGS sequence"/>
</dbReference>
<reference evidence="2" key="1">
    <citation type="submission" date="2021-01" db="EMBL/GenBank/DDBJ databases">
        <title>Whole genome shotgun sequence of Actinocatenispora rupis NBRC 107355.</title>
        <authorList>
            <person name="Komaki H."/>
            <person name="Tamura T."/>
        </authorList>
    </citation>
    <scope>NUCLEOTIDE SEQUENCE</scope>
    <source>
        <strain evidence="2">NBRC 107355</strain>
    </source>
</reference>
<dbReference type="Pfam" id="PF13302">
    <property type="entry name" value="Acetyltransf_3"/>
    <property type="match status" value="1"/>
</dbReference>
<evidence type="ECO:0000313" key="2">
    <source>
        <dbReference type="EMBL" id="GID14745.1"/>
    </source>
</evidence>
<dbReference type="InterPro" id="IPR016181">
    <property type="entry name" value="Acyl_CoA_acyltransferase"/>
</dbReference>
<gene>
    <name evidence="2" type="ORF">Aru02nite_56340</name>
</gene>
<dbReference type="Gene3D" id="3.40.630.30">
    <property type="match status" value="1"/>
</dbReference>
<dbReference type="SUPFAM" id="SSF55729">
    <property type="entry name" value="Acyl-CoA N-acyltransferases (Nat)"/>
    <property type="match status" value="2"/>
</dbReference>
<dbReference type="InterPro" id="IPR000182">
    <property type="entry name" value="GNAT_dom"/>
</dbReference>
<sequence>MLFRPTAAAELDRVSALFSTGDPVNWVDAARYRSDFADRQYRPEWTWVAEERGELLALAVWWSQPTNDTPTTLDHLYVSDRVADRAGVAAGLLTAAHEAYAAAGASTPPEYQLRLPNEWRRRDPVQAEMAWRRAAVERVGLTEDLERLQYVWTADSGVPESRGRLVFEPEPSDEAFVDVFRQVSVGSLDTTTRRHVEAYGRAAAAREDLDFYLSAPATRDWWRLARDADGALVGFGIPWHNPGGPNVGYLGVLPESRGNGYIDEILVEITRFHAANGARRITATTDLVNVPMQKAFERNRYRNTEVRLILSAPVPSTVDGPQ</sequence>
<dbReference type="EMBL" id="BOMB01000033">
    <property type="protein sequence ID" value="GID14745.1"/>
    <property type="molecule type" value="Genomic_DNA"/>
</dbReference>
<accession>A0A8J3J4U5</accession>
<protein>
    <submittedName>
        <fullName evidence="2">N-acetyltransferase</fullName>
    </submittedName>
</protein>
<name>A0A8J3J4U5_9ACTN</name>
<dbReference type="GO" id="GO:0016747">
    <property type="term" value="F:acyltransferase activity, transferring groups other than amino-acyl groups"/>
    <property type="evidence" value="ECO:0007669"/>
    <property type="project" value="InterPro"/>
</dbReference>
<proteinExistence type="predicted"/>
<keyword evidence="3" id="KW-1185">Reference proteome</keyword>
<dbReference type="PROSITE" id="PS51186">
    <property type="entry name" value="GNAT"/>
    <property type="match status" value="1"/>
</dbReference>
<dbReference type="AlphaFoldDB" id="A0A8J3J4U5"/>
<organism evidence="2 3">
    <name type="scientific">Actinocatenispora rupis</name>
    <dbReference type="NCBI Taxonomy" id="519421"/>
    <lineage>
        <taxon>Bacteria</taxon>
        <taxon>Bacillati</taxon>
        <taxon>Actinomycetota</taxon>
        <taxon>Actinomycetes</taxon>
        <taxon>Micromonosporales</taxon>
        <taxon>Micromonosporaceae</taxon>
        <taxon>Actinocatenispora</taxon>
    </lineage>
</organism>
<evidence type="ECO:0000259" key="1">
    <source>
        <dbReference type="PROSITE" id="PS51186"/>
    </source>
</evidence>
<feature type="domain" description="N-acetyltransferase" evidence="1">
    <location>
        <begin position="178"/>
        <end position="313"/>
    </location>
</feature>
<evidence type="ECO:0000313" key="3">
    <source>
        <dbReference type="Proteomes" id="UP000612808"/>
    </source>
</evidence>
<dbReference type="RefSeq" id="WP_203662664.1">
    <property type="nucleotide sequence ID" value="NZ_BAAAZM010000012.1"/>
</dbReference>